<dbReference type="AlphaFoldDB" id="A0A1G4W3J6"/>
<gene>
    <name evidence="1" type="ORF">SAMN02927925_02244</name>
</gene>
<proteinExistence type="predicted"/>
<evidence type="ECO:0000313" key="2">
    <source>
        <dbReference type="Proteomes" id="UP000182124"/>
    </source>
</evidence>
<dbReference type="EMBL" id="FMTY01000005">
    <property type="protein sequence ID" value="SCX15414.1"/>
    <property type="molecule type" value="Genomic_DNA"/>
</dbReference>
<evidence type="ECO:0000313" key="1">
    <source>
        <dbReference type="EMBL" id="SCX15414.1"/>
    </source>
</evidence>
<dbReference type="Proteomes" id="UP000182124">
    <property type="component" value="Unassembled WGS sequence"/>
</dbReference>
<reference evidence="1 2" key="1">
    <citation type="submission" date="2016-10" db="EMBL/GenBank/DDBJ databases">
        <authorList>
            <person name="de Groot N.N."/>
        </authorList>
    </citation>
    <scope>NUCLEOTIDE SEQUENCE [LARGE SCALE GENOMIC DNA]</scope>
    <source>
        <strain evidence="1 2">CGMCC 1.3801</strain>
    </source>
</reference>
<organism evidence="1 2">
    <name type="scientific">Flavobacterium saliperosum</name>
    <dbReference type="NCBI Taxonomy" id="329186"/>
    <lineage>
        <taxon>Bacteria</taxon>
        <taxon>Pseudomonadati</taxon>
        <taxon>Bacteroidota</taxon>
        <taxon>Flavobacteriia</taxon>
        <taxon>Flavobacteriales</taxon>
        <taxon>Flavobacteriaceae</taxon>
        <taxon>Flavobacterium</taxon>
    </lineage>
</organism>
<name>A0A1G4W3J6_9FLAO</name>
<accession>A0A1G4W3J6</accession>
<sequence length="126" mass="14261">MILPTIYNMENLFYRKTTKKQPPCPPSPDYFTKLIFTAEFSEFHLKWKSRLWEIAAQARKDGLQRKAGIWSEKKPGTFAPGFKFYLFASNAAFSLAAFSSRALRDLLSFSFQVAESSAKSMGLAGS</sequence>
<protein>
    <submittedName>
        <fullName evidence="1">Uncharacterized protein</fullName>
    </submittedName>
</protein>